<evidence type="ECO:0000256" key="2">
    <source>
        <dbReference type="ARBA" id="ARBA00006787"/>
    </source>
</evidence>
<evidence type="ECO:0000256" key="3">
    <source>
        <dbReference type="ARBA" id="ARBA00022723"/>
    </source>
</evidence>
<organism evidence="8 9">
    <name type="scientific">Digitaria exilis</name>
    <dbReference type="NCBI Taxonomy" id="1010633"/>
    <lineage>
        <taxon>Eukaryota</taxon>
        <taxon>Viridiplantae</taxon>
        <taxon>Streptophyta</taxon>
        <taxon>Embryophyta</taxon>
        <taxon>Tracheophyta</taxon>
        <taxon>Spermatophyta</taxon>
        <taxon>Magnoliopsida</taxon>
        <taxon>Liliopsida</taxon>
        <taxon>Poales</taxon>
        <taxon>Poaceae</taxon>
        <taxon>PACMAD clade</taxon>
        <taxon>Panicoideae</taxon>
        <taxon>Panicodae</taxon>
        <taxon>Paniceae</taxon>
        <taxon>Anthephorinae</taxon>
        <taxon>Digitaria</taxon>
    </lineage>
</organism>
<evidence type="ECO:0000256" key="5">
    <source>
        <dbReference type="ARBA" id="ARBA00022964"/>
    </source>
</evidence>
<keyword evidence="5" id="KW-0223">Dioxygenase</keyword>
<evidence type="ECO:0000256" key="4">
    <source>
        <dbReference type="ARBA" id="ARBA00022946"/>
    </source>
</evidence>
<comment type="similarity">
    <text evidence="2">Belongs to the carotenoid oxygenase family.</text>
</comment>
<evidence type="ECO:0000256" key="7">
    <source>
        <dbReference type="SAM" id="MobiDB-lite"/>
    </source>
</evidence>
<dbReference type="AlphaFoldDB" id="A0A835F3S4"/>
<feature type="compositionally biased region" description="Polar residues" evidence="7">
    <location>
        <begin position="235"/>
        <end position="244"/>
    </location>
</feature>
<keyword evidence="5" id="KW-0560">Oxidoreductase</keyword>
<keyword evidence="9" id="KW-1185">Reference proteome</keyword>
<dbReference type="GO" id="GO:0016702">
    <property type="term" value="F:oxidoreductase activity, acting on single donors with incorporation of molecular oxygen, incorporation of two atoms of oxygen"/>
    <property type="evidence" value="ECO:0007669"/>
    <property type="project" value="InterPro"/>
</dbReference>
<protein>
    <submittedName>
        <fullName evidence="8">Uncharacterized protein</fullName>
    </submittedName>
</protein>
<keyword evidence="3" id="KW-0479">Metal-binding</keyword>
<comment type="cofactor">
    <cofactor evidence="1">
        <name>Fe(2+)</name>
        <dbReference type="ChEBI" id="CHEBI:29033"/>
    </cofactor>
</comment>
<dbReference type="PANTHER" id="PTHR35545">
    <property type="entry name" value="F-BOX DOMAIN-CONTAINING PROTEIN"/>
    <property type="match status" value="1"/>
</dbReference>
<evidence type="ECO:0000256" key="1">
    <source>
        <dbReference type="ARBA" id="ARBA00001954"/>
    </source>
</evidence>
<accession>A0A835F3S4</accession>
<comment type="caution">
    <text evidence="8">The sequence shown here is derived from an EMBL/GenBank/DDBJ whole genome shotgun (WGS) entry which is preliminary data.</text>
</comment>
<name>A0A835F3S4_9POAL</name>
<keyword evidence="6" id="KW-0408">Iron</keyword>
<evidence type="ECO:0000313" key="9">
    <source>
        <dbReference type="Proteomes" id="UP000636709"/>
    </source>
</evidence>
<dbReference type="OrthoDB" id="681589at2759"/>
<keyword evidence="4" id="KW-0809">Transit peptide</keyword>
<feature type="compositionally biased region" description="Low complexity" evidence="7">
    <location>
        <begin position="215"/>
        <end position="234"/>
    </location>
</feature>
<dbReference type="EMBL" id="JACEFO010001644">
    <property type="protein sequence ID" value="KAF8727308.1"/>
    <property type="molecule type" value="Genomic_DNA"/>
</dbReference>
<dbReference type="GO" id="GO:0046872">
    <property type="term" value="F:metal ion binding"/>
    <property type="evidence" value="ECO:0007669"/>
    <property type="project" value="UniProtKB-KW"/>
</dbReference>
<dbReference type="Pfam" id="PF03055">
    <property type="entry name" value="RPE65"/>
    <property type="match status" value="1"/>
</dbReference>
<reference evidence="8" key="1">
    <citation type="submission" date="2020-07" db="EMBL/GenBank/DDBJ databases">
        <title>Genome sequence and genetic diversity analysis of an under-domesticated orphan crop, white fonio (Digitaria exilis).</title>
        <authorList>
            <person name="Bennetzen J.L."/>
            <person name="Chen S."/>
            <person name="Ma X."/>
            <person name="Wang X."/>
            <person name="Yssel A.E.J."/>
            <person name="Chaluvadi S.R."/>
            <person name="Johnson M."/>
            <person name="Gangashetty P."/>
            <person name="Hamidou F."/>
            <person name="Sanogo M.D."/>
            <person name="Zwaenepoel A."/>
            <person name="Wallace J."/>
            <person name="Van De Peer Y."/>
            <person name="Van Deynze A."/>
        </authorList>
    </citation>
    <scope>NUCLEOTIDE SEQUENCE</scope>
    <source>
        <tissue evidence="8">Leaves</tissue>
    </source>
</reference>
<feature type="region of interest" description="Disordered" evidence="7">
    <location>
        <begin position="198"/>
        <end position="244"/>
    </location>
</feature>
<sequence length="244" mass="26779">MVVSASNSSRLRELVVDGCSFSIELRALPMLERLTCLTNTMELQFSDVVPLLRHVSLAFSEQSDLEHDEISWTAFKFSHLRLQEVVVAGFRQMWRQIFLVRKARTSGTARACGTSATTGSFDGYATLVRVAFRDGRVVGAHRQVDSDAYKAARAHGEVRHREFSEVPEPVSLVSRLTGLALWSPITDNANTAVAAFSPSATGVSSAPPRPCRAVSSSTRTRSTRSESLGTRTSSVGWSTRRTRS</sequence>
<evidence type="ECO:0000313" key="8">
    <source>
        <dbReference type="EMBL" id="KAF8727308.1"/>
    </source>
</evidence>
<dbReference type="InterPro" id="IPR004294">
    <property type="entry name" value="Carotenoid_Oase"/>
</dbReference>
<gene>
    <name evidence="8" type="ORF">HU200_018906</name>
</gene>
<proteinExistence type="inferred from homology"/>
<evidence type="ECO:0000256" key="6">
    <source>
        <dbReference type="ARBA" id="ARBA00023004"/>
    </source>
</evidence>
<dbReference type="PANTHER" id="PTHR35545:SF11">
    <property type="entry name" value="OS04G0376200 PROTEIN"/>
    <property type="match status" value="1"/>
</dbReference>
<dbReference type="Proteomes" id="UP000636709">
    <property type="component" value="Unassembled WGS sequence"/>
</dbReference>